<dbReference type="EMBL" id="QHKI01000005">
    <property type="protein sequence ID" value="RSM88039.1"/>
    <property type="molecule type" value="Genomic_DNA"/>
</dbReference>
<dbReference type="GO" id="GO:0008832">
    <property type="term" value="F:dGTPase activity"/>
    <property type="evidence" value="ECO:0007669"/>
    <property type="project" value="TreeGrafter"/>
</dbReference>
<dbReference type="InterPro" id="IPR006261">
    <property type="entry name" value="dGTPase"/>
</dbReference>
<dbReference type="InterPro" id="IPR050135">
    <property type="entry name" value="dGTPase-like"/>
</dbReference>
<dbReference type="SUPFAM" id="SSF109604">
    <property type="entry name" value="HD-domain/PDEase-like"/>
    <property type="match status" value="1"/>
</dbReference>
<dbReference type="NCBIfam" id="TIGR01353">
    <property type="entry name" value="dGTP_triPase"/>
    <property type="match status" value="1"/>
</dbReference>
<gene>
    <name evidence="4" type="ORF">DMH04_09060</name>
</gene>
<dbReference type="PANTHER" id="PTHR11373">
    <property type="entry name" value="DEOXYNUCLEOSIDE TRIPHOSPHATE TRIPHOSPHOHYDROLASE"/>
    <property type="match status" value="1"/>
</dbReference>
<reference evidence="4 5" key="1">
    <citation type="submission" date="2018-05" db="EMBL/GenBank/DDBJ databases">
        <title>Evolution of GPA BGCs.</title>
        <authorList>
            <person name="Waglechner N."/>
            <person name="Wright G.D."/>
        </authorList>
    </citation>
    <scope>NUCLEOTIDE SEQUENCE [LARGE SCALE GENOMIC DNA]</scope>
    <source>
        <strain evidence="4 5">A82846</strain>
    </source>
</reference>
<evidence type="ECO:0000256" key="1">
    <source>
        <dbReference type="ARBA" id="ARBA00022801"/>
    </source>
</evidence>
<dbReference type="PANTHER" id="PTHR11373:SF32">
    <property type="entry name" value="DEOXYGUANOSINETRIPHOSPHATE TRIPHOSPHOHYDROLASE"/>
    <property type="match status" value="1"/>
</dbReference>
<dbReference type="PROSITE" id="PS51831">
    <property type="entry name" value="HD"/>
    <property type="match status" value="1"/>
</dbReference>
<dbReference type="CDD" id="cd00077">
    <property type="entry name" value="HDc"/>
    <property type="match status" value="1"/>
</dbReference>
<organism evidence="4 5">
    <name type="scientific">Kibdelosporangium aridum</name>
    <dbReference type="NCBI Taxonomy" id="2030"/>
    <lineage>
        <taxon>Bacteria</taxon>
        <taxon>Bacillati</taxon>
        <taxon>Actinomycetota</taxon>
        <taxon>Actinomycetes</taxon>
        <taxon>Pseudonocardiales</taxon>
        <taxon>Pseudonocardiaceae</taxon>
        <taxon>Kibdelosporangium</taxon>
    </lineage>
</organism>
<keyword evidence="1 4" id="KW-0378">Hydrolase</keyword>
<sequence length="453" mass="51016">MCATVEKCGDKRRYNSHDSQDYRSPFERDRDRILYSSAFRRLAGVTQVAAVSEQRVLHNRLTHSLKVAQMGRRLAQTITRDESNSGLAERAEVDADVVEAACLAHDLGHPPFGHVAESVLHERLQQVRGLDGFEGNAQSFRIVTKLARRRITHPGLNLTRAVLDAILKYPRSFGQVRTSPATLWTDRSLGGKWGVYESEINDFSWIRPSPCGQVRCANAVLMDWADDITFATHDIEDYYRAGLIPLGDLGQARAEILEHAVARLEEDHHDFRSADFKTALDDVISRFNGATRGSDWDTKENRAWLNKITSKNLTDLVGAVRVVDKPPYVAVDPDAQYLVEALKELTWYYVIDRPQLAMTQVGQKKLIGALYGQLCDCVRKDASSNRLPVVLREMYQDIDNDDDASPVFKDNESARIARAVADYICSLTECQAIDLSQRMNGTTRSSIFGAWFH</sequence>
<dbReference type="InterPro" id="IPR026875">
    <property type="entry name" value="PHydrolase_assoc_dom"/>
</dbReference>
<evidence type="ECO:0000256" key="2">
    <source>
        <dbReference type="SAM" id="MobiDB-lite"/>
    </source>
</evidence>
<accession>A0A428ZIX7</accession>
<feature type="compositionally biased region" description="Basic and acidic residues" evidence="2">
    <location>
        <begin position="7"/>
        <end position="24"/>
    </location>
</feature>
<evidence type="ECO:0000313" key="5">
    <source>
        <dbReference type="Proteomes" id="UP000287547"/>
    </source>
</evidence>
<evidence type="ECO:0000313" key="4">
    <source>
        <dbReference type="EMBL" id="RSM88039.1"/>
    </source>
</evidence>
<dbReference type="InterPro" id="IPR006674">
    <property type="entry name" value="HD_domain"/>
</dbReference>
<comment type="caution">
    <text evidence="4">The sequence shown here is derived from an EMBL/GenBank/DDBJ whole genome shotgun (WGS) entry which is preliminary data.</text>
</comment>
<dbReference type="Pfam" id="PF01966">
    <property type="entry name" value="HD"/>
    <property type="match status" value="1"/>
</dbReference>
<dbReference type="InterPro" id="IPR003607">
    <property type="entry name" value="HD/PDEase_dom"/>
</dbReference>
<protein>
    <submittedName>
        <fullName evidence="4">Deoxyguanosinetriphosphate triphosphohydrolase</fullName>
    </submittedName>
</protein>
<proteinExistence type="predicted"/>
<dbReference type="Gene3D" id="1.10.3210.10">
    <property type="entry name" value="Hypothetical protein af1432"/>
    <property type="match status" value="1"/>
</dbReference>
<dbReference type="AlphaFoldDB" id="A0A428ZIX7"/>
<dbReference type="OrthoDB" id="9803619at2"/>
<dbReference type="Proteomes" id="UP000287547">
    <property type="component" value="Unassembled WGS sequence"/>
</dbReference>
<evidence type="ECO:0000259" key="3">
    <source>
        <dbReference type="PROSITE" id="PS51831"/>
    </source>
</evidence>
<dbReference type="Pfam" id="PF13286">
    <property type="entry name" value="HD_assoc"/>
    <property type="match status" value="1"/>
</dbReference>
<feature type="region of interest" description="Disordered" evidence="2">
    <location>
        <begin position="1"/>
        <end position="24"/>
    </location>
</feature>
<dbReference type="RefSeq" id="WP_125726319.1">
    <property type="nucleotide sequence ID" value="NZ_QHKI01000005.1"/>
</dbReference>
<dbReference type="GO" id="GO:0006203">
    <property type="term" value="P:dGTP catabolic process"/>
    <property type="evidence" value="ECO:0007669"/>
    <property type="project" value="TreeGrafter"/>
</dbReference>
<dbReference type="SMART" id="SM00471">
    <property type="entry name" value="HDc"/>
    <property type="match status" value="1"/>
</dbReference>
<feature type="domain" description="HD" evidence="3">
    <location>
        <begin position="60"/>
        <end position="231"/>
    </location>
</feature>
<name>A0A428ZIX7_KIBAR</name>